<dbReference type="InterPro" id="IPR036412">
    <property type="entry name" value="HAD-like_sf"/>
</dbReference>
<dbReference type="SFLD" id="SFLDG01129">
    <property type="entry name" value="C1.5:_HAD__Beta-PGM__Phosphata"/>
    <property type="match status" value="1"/>
</dbReference>
<dbReference type="InterPro" id="IPR023198">
    <property type="entry name" value="PGP-like_dom2"/>
</dbReference>
<dbReference type="AlphaFoldDB" id="A0AAV9UKU5"/>
<dbReference type="Gene3D" id="1.10.150.240">
    <property type="entry name" value="Putative phosphatase, domain 2"/>
    <property type="match status" value="1"/>
</dbReference>
<protein>
    <submittedName>
        <fullName evidence="1">Uncharacterized protein</fullName>
    </submittedName>
</protein>
<accession>A0AAV9UKU5</accession>
<dbReference type="Pfam" id="PF00702">
    <property type="entry name" value="Hydrolase"/>
    <property type="match status" value="1"/>
</dbReference>
<organism evidence="1 2">
    <name type="scientific">Orbilia brochopaga</name>
    <dbReference type="NCBI Taxonomy" id="3140254"/>
    <lineage>
        <taxon>Eukaryota</taxon>
        <taxon>Fungi</taxon>
        <taxon>Dikarya</taxon>
        <taxon>Ascomycota</taxon>
        <taxon>Pezizomycotina</taxon>
        <taxon>Orbiliomycetes</taxon>
        <taxon>Orbiliales</taxon>
        <taxon>Orbiliaceae</taxon>
        <taxon>Orbilia</taxon>
    </lineage>
</organism>
<dbReference type="SFLD" id="SFLDS00003">
    <property type="entry name" value="Haloacid_Dehalogenase"/>
    <property type="match status" value="1"/>
</dbReference>
<dbReference type="EMBL" id="JAVHNQ010000007">
    <property type="protein sequence ID" value="KAK6341505.1"/>
    <property type="molecule type" value="Genomic_DNA"/>
</dbReference>
<keyword evidence="2" id="KW-1185">Reference proteome</keyword>
<proteinExistence type="predicted"/>
<dbReference type="InterPro" id="IPR006439">
    <property type="entry name" value="HAD-SF_hydro_IA"/>
</dbReference>
<evidence type="ECO:0000313" key="1">
    <source>
        <dbReference type="EMBL" id="KAK6341505.1"/>
    </source>
</evidence>
<dbReference type="Proteomes" id="UP001375240">
    <property type="component" value="Unassembled WGS sequence"/>
</dbReference>
<dbReference type="InterPro" id="IPR023214">
    <property type="entry name" value="HAD_sf"/>
</dbReference>
<dbReference type="Gene3D" id="3.40.50.1000">
    <property type="entry name" value="HAD superfamily/HAD-like"/>
    <property type="match status" value="1"/>
</dbReference>
<dbReference type="NCBIfam" id="TIGR01509">
    <property type="entry name" value="HAD-SF-IA-v3"/>
    <property type="match status" value="1"/>
</dbReference>
<dbReference type="InterPro" id="IPR044999">
    <property type="entry name" value="CbbY-like"/>
</dbReference>
<reference evidence="1 2" key="1">
    <citation type="submission" date="2019-10" db="EMBL/GenBank/DDBJ databases">
        <authorList>
            <person name="Palmer J.M."/>
        </authorList>
    </citation>
    <scope>NUCLEOTIDE SEQUENCE [LARGE SCALE GENOMIC DNA]</scope>
    <source>
        <strain evidence="1 2">TWF696</strain>
    </source>
</reference>
<dbReference type="PANTHER" id="PTHR42896:SF2">
    <property type="entry name" value="CBBY-LIKE PROTEIN"/>
    <property type="match status" value="1"/>
</dbReference>
<evidence type="ECO:0000313" key="2">
    <source>
        <dbReference type="Proteomes" id="UP001375240"/>
    </source>
</evidence>
<name>A0AAV9UKU5_9PEZI</name>
<dbReference type="GO" id="GO:0016791">
    <property type="term" value="F:phosphatase activity"/>
    <property type="evidence" value="ECO:0007669"/>
    <property type="project" value="UniProtKB-ARBA"/>
</dbReference>
<sequence>MGSVNREGTGPLGGGAAKNEIATLLFDCDNTLVLSEEIAFDVCATLVNEILDQKCAAVTKRFTGPDLQSTFVGQNFAGMLKSLQSEHGFELTKDEYDSYVSRELESITDALSKRAQPCDGVNEVLEKLKNSGKYQLAVVSSSAKTRVLAAIKKAGQSTYFPDEWVFSAMTSLPVPTSKPNPAIYYHAAEFLGKAPRDCVAIEDSGSGVASATNAGIWTIGYVGPYEDSKKEEVAGNLKDKGAKAIMQHWSEFEKCLAEIQTVRAAQLAN</sequence>
<dbReference type="CDD" id="cd07505">
    <property type="entry name" value="HAD_BPGM-like"/>
    <property type="match status" value="1"/>
</dbReference>
<dbReference type="PANTHER" id="PTHR42896">
    <property type="entry name" value="XYLULOSE-1,5-BISPHOSPHATE (XUBP) PHOSPHATASE"/>
    <property type="match status" value="1"/>
</dbReference>
<gene>
    <name evidence="1" type="ORF">TWF696_008577</name>
</gene>
<dbReference type="SUPFAM" id="SSF56784">
    <property type="entry name" value="HAD-like"/>
    <property type="match status" value="1"/>
</dbReference>
<comment type="caution">
    <text evidence="1">The sequence shown here is derived from an EMBL/GenBank/DDBJ whole genome shotgun (WGS) entry which is preliminary data.</text>
</comment>